<comment type="function">
    <text evidence="1">Catalyzes the ATP-dependent biosynthesis of glutamine from glutamate and ammonia.</text>
</comment>
<dbReference type="EC" id="6.3.1.2" evidence="4"/>
<dbReference type="InterPro" id="IPR027303">
    <property type="entry name" value="Gln_synth_gly_rich_site"/>
</dbReference>
<dbReference type="PANTHER" id="PTHR20852:SF57">
    <property type="entry name" value="GLUTAMINE SYNTHETASE 2 CYTOPLASMIC"/>
    <property type="match status" value="1"/>
</dbReference>
<dbReference type="AlphaFoldDB" id="A0A1G2BS96"/>
<proteinExistence type="inferred from homology"/>
<gene>
    <name evidence="14" type="ORF">A3B31_01415</name>
</gene>
<evidence type="ECO:0000256" key="10">
    <source>
        <dbReference type="ARBA" id="ARBA00043026"/>
    </source>
</evidence>
<keyword evidence="5" id="KW-0963">Cytoplasm</keyword>
<evidence type="ECO:0000313" key="15">
    <source>
        <dbReference type="Proteomes" id="UP000177349"/>
    </source>
</evidence>
<dbReference type="SUPFAM" id="SSF55931">
    <property type="entry name" value="Glutamine synthetase/guanido kinase"/>
    <property type="match status" value="1"/>
</dbReference>
<evidence type="ECO:0000259" key="13">
    <source>
        <dbReference type="PROSITE" id="PS51987"/>
    </source>
</evidence>
<dbReference type="PROSITE" id="PS51987">
    <property type="entry name" value="GS_CATALYTIC"/>
    <property type="match status" value="1"/>
</dbReference>
<dbReference type="GO" id="GO:0004356">
    <property type="term" value="F:glutamine synthetase activity"/>
    <property type="evidence" value="ECO:0007669"/>
    <property type="project" value="UniProtKB-EC"/>
</dbReference>
<dbReference type="PANTHER" id="PTHR20852">
    <property type="entry name" value="GLUTAMINE SYNTHETASE"/>
    <property type="match status" value="1"/>
</dbReference>
<dbReference type="Gene3D" id="3.10.20.70">
    <property type="entry name" value="Glutamine synthetase, N-terminal domain"/>
    <property type="match status" value="1"/>
</dbReference>
<keyword evidence="7" id="KW-0547">Nucleotide-binding</keyword>
<comment type="caution">
    <text evidence="14">The sequence shown here is derived from an EMBL/GenBank/DDBJ whole genome shotgun (WGS) entry which is preliminary data.</text>
</comment>
<evidence type="ECO:0000256" key="9">
    <source>
        <dbReference type="ARBA" id="ARBA00038740"/>
    </source>
</evidence>
<dbReference type="EMBL" id="MHKN01000029">
    <property type="protein sequence ID" value="OGY91922.1"/>
    <property type="molecule type" value="Genomic_DNA"/>
</dbReference>
<dbReference type="FunFam" id="3.30.590.10:FF:000011">
    <property type="entry name" value="Glutamine synthetase"/>
    <property type="match status" value="1"/>
</dbReference>
<accession>A0A1G2BS96</accession>
<dbReference type="InterPro" id="IPR036651">
    <property type="entry name" value="Gln_synt_N_sf"/>
</dbReference>
<dbReference type="InterPro" id="IPR014746">
    <property type="entry name" value="Gln_synth/guanido_kin_cat_dom"/>
</dbReference>
<comment type="similarity">
    <text evidence="3 11 12">Belongs to the glutamine synthetase family.</text>
</comment>
<evidence type="ECO:0000256" key="12">
    <source>
        <dbReference type="RuleBase" id="RU000384"/>
    </source>
</evidence>
<evidence type="ECO:0000256" key="2">
    <source>
        <dbReference type="ARBA" id="ARBA00004496"/>
    </source>
</evidence>
<comment type="subcellular location">
    <subcellularLocation>
        <location evidence="2">Cytoplasm</location>
    </subcellularLocation>
</comment>
<protein>
    <recommendedName>
        <fullName evidence="4">glutamine synthetase</fullName>
        <ecNumber evidence="4">6.3.1.2</ecNumber>
    </recommendedName>
    <alternativeName>
        <fullName evidence="10">Glutamine synthetase II</fullName>
    </alternativeName>
</protein>
<dbReference type="GO" id="GO:0005524">
    <property type="term" value="F:ATP binding"/>
    <property type="evidence" value="ECO:0007669"/>
    <property type="project" value="UniProtKB-KW"/>
</dbReference>
<evidence type="ECO:0000256" key="11">
    <source>
        <dbReference type="PROSITE-ProRule" id="PRU01331"/>
    </source>
</evidence>
<evidence type="ECO:0000256" key="5">
    <source>
        <dbReference type="ARBA" id="ARBA00022490"/>
    </source>
</evidence>
<evidence type="ECO:0000256" key="3">
    <source>
        <dbReference type="ARBA" id="ARBA00009897"/>
    </source>
</evidence>
<keyword evidence="8" id="KW-0067">ATP-binding</keyword>
<dbReference type="GO" id="GO:0005737">
    <property type="term" value="C:cytoplasm"/>
    <property type="evidence" value="ECO:0007669"/>
    <property type="project" value="UniProtKB-SubCell"/>
</dbReference>
<keyword evidence="6" id="KW-0436">Ligase</keyword>
<evidence type="ECO:0000256" key="1">
    <source>
        <dbReference type="ARBA" id="ARBA00003117"/>
    </source>
</evidence>
<comment type="subunit">
    <text evidence="9">Homooctamer and homotetramer.</text>
</comment>
<evidence type="ECO:0000313" key="14">
    <source>
        <dbReference type="EMBL" id="OGY91922.1"/>
    </source>
</evidence>
<evidence type="ECO:0000256" key="4">
    <source>
        <dbReference type="ARBA" id="ARBA00012937"/>
    </source>
</evidence>
<dbReference type="Gene3D" id="3.30.590.10">
    <property type="entry name" value="Glutamine synthetase/guanido kinase, catalytic domain"/>
    <property type="match status" value="1"/>
</dbReference>
<reference evidence="14 15" key="1">
    <citation type="journal article" date="2016" name="Nat. Commun.">
        <title>Thousands of microbial genomes shed light on interconnected biogeochemical processes in an aquifer system.</title>
        <authorList>
            <person name="Anantharaman K."/>
            <person name="Brown C.T."/>
            <person name="Hug L.A."/>
            <person name="Sharon I."/>
            <person name="Castelle C.J."/>
            <person name="Probst A.J."/>
            <person name="Thomas B.C."/>
            <person name="Singh A."/>
            <person name="Wilkins M.J."/>
            <person name="Karaoz U."/>
            <person name="Brodie E.L."/>
            <person name="Williams K.H."/>
            <person name="Hubbard S.S."/>
            <person name="Banfield J.F."/>
        </authorList>
    </citation>
    <scope>NUCLEOTIDE SEQUENCE [LARGE SCALE GENOMIC DNA]</scope>
</reference>
<dbReference type="PROSITE" id="PS00181">
    <property type="entry name" value="GLNA_ATP"/>
    <property type="match status" value="1"/>
</dbReference>
<dbReference type="Pfam" id="PF00120">
    <property type="entry name" value="Gln-synt_C"/>
    <property type="match status" value="1"/>
</dbReference>
<dbReference type="InterPro" id="IPR008146">
    <property type="entry name" value="Gln_synth_cat_dom"/>
</dbReference>
<evidence type="ECO:0000256" key="6">
    <source>
        <dbReference type="ARBA" id="ARBA00022598"/>
    </source>
</evidence>
<dbReference type="SUPFAM" id="SSF54368">
    <property type="entry name" value="Glutamine synthetase, N-terminal domain"/>
    <property type="match status" value="1"/>
</dbReference>
<evidence type="ECO:0000256" key="8">
    <source>
        <dbReference type="ARBA" id="ARBA00022840"/>
    </source>
</evidence>
<name>A0A1G2BS96_9BACT</name>
<evidence type="ECO:0000256" key="7">
    <source>
        <dbReference type="ARBA" id="ARBA00022741"/>
    </source>
</evidence>
<dbReference type="SMART" id="SM01230">
    <property type="entry name" value="Gln-synt_C"/>
    <property type="match status" value="1"/>
</dbReference>
<dbReference type="GO" id="GO:0006542">
    <property type="term" value="P:glutamine biosynthetic process"/>
    <property type="evidence" value="ECO:0007669"/>
    <property type="project" value="InterPro"/>
</dbReference>
<dbReference type="InterPro" id="IPR050292">
    <property type="entry name" value="Glutamine_Synthetase"/>
</dbReference>
<dbReference type="Proteomes" id="UP000177349">
    <property type="component" value="Unassembled WGS sequence"/>
</dbReference>
<organism evidence="14 15">
    <name type="scientific">Candidatus Komeilibacteria bacterium RIFCSPLOWO2_01_FULL_53_11</name>
    <dbReference type="NCBI Taxonomy" id="1798552"/>
    <lineage>
        <taxon>Bacteria</taxon>
        <taxon>Candidatus Komeiliibacteriota</taxon>
    </lineage>
</organism>
<feature type="domain" description="GS catalytic" evidence="13">
    <location>
        <begin position="101"/>
        <end position="368"/>
    </location>
</feature>
<sequence length="368" mass="41455">MEGANVYVQQIEYVWPDGESPTMYLRSKTKVMRSKELITKVSEVPRWGHDGSSTYQGGTKSSDCGLQPICLIPDPIRGEPNMITLCEVTRFPSWRPHPSNSRALLRRLARKYRHLNPWFGMEQEFTLYDADGIRPYRWPQGAANPYPQGRYYCGVGADEVFGRPLIEVHTAACIRAGIMISGTNAEVMPSQWEFQVGPLGPLEVSDQIWLARWLLYRLGEDLGISVKLYPKPVKGWNGAGLHTNFSTSVMREKGGLVAIRSACKKLGHFHHQHMQDHVYGAGNQRRLTGLHETCDYREFSAGVGDRSASIRIPAAVAKDGQGYLEDRRPAANMDPYRVSYAILATVCGKGFNPKVFKYFKTERGDRQV</sequence>